<feature type="domain" description="Carrier" evidence="9">
    <location>
        <begin position="877"/>
        <end position="952"/>
    </location>
</feature>
<dbReference type="Pfam" id="PF02801">
    <property type="entry name" value="Ketoacyl-synt_C"/>
    <property type="match status" value="1"/>
</dbReference>
<dbReference type="InterPro" id="IPR014043">
    <property type="entry name" value="Acyl_transferase_dom"/>
</dbReference>
<dbReference type="SUPFAM" id="SSF52151">
    <property type="entry name" value="FabD/lysophospholipase-like"/>
    <property type="match status" value="1"/>
</dbReference>
<dbReference type="Pfam" id="PF00698">
    <property type="entry name" value="Acyl_transf_1"/>
    <property type="match status" value="1"/>
</dbReference>
<evidence type="ECO:0000256" key="2">
    <source>
        <dbReference type="ARBA" id="ARBA00022450"/>
    </source>
</evidence>
<dbReference type="AlphaFoldDB" id="A0A329K8P4"/>
<keyword evidence="6" id="KW-0443">Lipid metabolism</keyword>
<comment type="caution">
    <text evidence="11">The sequence shown here is derived from an EMBL/GenBank/DDBJ whole genome shotgun (WGS) entry which is preliminary data.</text>
</comment>
<dbReference type="SUPFAM" id="SSF55048">
    <property type="entry name" value="Probable ACP-binding domain of malonyl-CoA ACP transacylase"/>
    <property type="match status" value="1"/>
</dbReference>
<dbReference type="InterPro" id="IPR006162">
    <property type="entry name" value="Ppantetheine_attach_site"/>
</dbReference>
<evidence type="ECO:0000256" key="7">
    <source>
        <dbReference type="ARBA" id="ARBA00023315"/>
    </source>
</evidence>
<evidence type="ECO:0000256" key="3">
    <source>
        <dbReference type="ARBA" id="ARBA00022553"/>
    </source>
</evidence>
<organism evidence="11 12">
    <name type="scientific">Mycobacterium colombiense</name>
    <dbReference type="NCBI Taxonomy" id="339268"/>
    <lineage>
        <taxon>Bacteria</taxon>
        <taxon>Bacillati</taxon>
        <taxon>Actinomycetota</taxon>
        <taxon>Actinomycetes</taxon>
        <taxon>Mycobacteriales</taxon>
        <taxon>Mycobacteriaceae</taxon>
        <taxon>Mycobacterium</taxon>
        <taxon>Mycobacterium avium complex (MAC)</taxon>
    </lineage>
</organism>
<name>A0A329K8P4_9MYCO</name>
<dbReference type="Gene3D" id="3.40.366.10">
    <property type="entry name" value="Malonyl-Coenzyme A Acyl Carrier Protein, domain 2"/>
    <property type="match status" value="1"/>
</dbReference>
<evidence type="ECO:0000259" key="10">
    <source>
        <dbReference type="PROSITE" id="PS52004"/>
    </source>
</evidence>
<dbReference type="Pfam" id="PF00109">
    <property type="entry name" value="ketoacyl-synt"/>
    <property type="match status" value="1"/>
</dbReference>
<keyword evidence="7" id="KW-0012">Acyltransferase</keyword>
<evidence type="ECO:0000313" key="11">
    <source>
        <dbReference type="EMBL" id="RAU91270.1"/>
    </source>
</evidence>
<dbReference type="SMART" id="SM00827">
    <property type="entry name" value="PKS_AT"/>
    <property type="match status" value="1"/>
</dbReference>
<dbReference type="PANTHER" id="PTHR43775">
    <property type="entry name" value="FATTY ACID SYNTHASE"/>
    <property type="match status" value="1"/>
</dbReference>
<dbReference type="GO" id="GO:0031177">
    <property type="term" value="F:phosphopantetheine binding"/>
    <property type="evidence" value="ECO:0007669"/>
    <property type="project" value="InterPro"/>
</dbReference>
<dbReference type="InterPro" id="IPR016036">
    <property type="entry name" value="Malonyl_transacylase_ACP-bd"/>
</dbReference>
<dbReference type="InterPro" id="IPR014030">
    <property type="entry name" value="Ketoacyl_synth_N"/>
</dbReference>
<dbReference type="FunFam" id="1.10.1200.10:FF:000007">
    <property type="entry name" value="Probable polyketide synthase pks17"/>
    <property type="match status" value="1"/>
</dbReference>
<dbReference type="CDD" id="cd00833">
    <property type="entry name" value="PKS"/>
    <property type="match status" value="1"/>
</dbReference>
<protein>
    <submittedName>
        <fullName evidence="11">Polyketide synthase</fullName>
    </submittedName>
</protein>
<dbReference type="PANTHER" id="PTHR43775:SF51">
    <property type="entry name" value="INACTIVE PHENOLPHTHIOCEROL SYNTHESIS POLYKETIDE SYNTHASE TYPE I PKS1-RELATED"/>
    <property type="match status" value="1"/>
</dbReference>
<dbReference type="Pfam" id="PF00550">
    <property type="entry name" value="PP-binding"/>
    <property type="match status" value="1"/>
</dbReference>
<dbReference type="InterPro" id="IPR009081">
    <property type="entry name" value="PP-bd_ACP"/>
</dbReference>
<evidence type="ECO:0000256" key="4">
    <source>
        <dbReference type="ARBA" id="ARBA00022679"/>
    </source>
</evidence>
<accession>A0A329K8P4</accession>
<dbReference type="EMBL" id="QMEU01000091">
    <property type="protein sequence ID" value="RAU91270.1"/>
    <property type="molecule type" value="Genomic_DNA"/>
</dbReference>
<dbReference type="PROSITE" id="PS00012">
    <property type="entry name" value="PHOSPHOPANTETHEINE"/>
    <property type="match status" value="1"/>
</dbReference>
<dbReference type="SUPFAM" id="SSF53901">
    <property type="entry name" value="Thiolase-like"/>
    <property type="match status" value="1"/>
</dbReference>
<dbReference type="Gene3D" id="3.40.47.10">
    <property type="match status" value="1"/>
</dbReference>
<dbReference type="Pfam" id="PF16197">
    <property type="entry name" value="KAsynt_C_assoc"/>
    <property type="match status" value="1"/>
</dbReference>
<dbReference type="PROSITE" id="PS52004">
    <property type="entry name" value="KS3_2"/>
    <property type="match status" value="1"/>
</dbReference>
<dbReference type="SUPFAM" id="SSF47336">
    <property type="entry name" value="ACP-like"/>
    <property type="match status" value="1"/>
</dbReference>
<evidence type="ECO:0000256" key="5">
    <source>
        <dbReference type="ARBA" id="ARBA00022832"/>
    </source>
</evidence>
<comment type="pathway">
    <text evidence="1">Lipid metabolism.</text>
</comment>
<dbReference type="SMART" id="SM00825">
    <property type="entry name" value="PKS_KS"/>
    <property type="match status" value="1"/>
</dbReference>
<dbReference type="InterPro" id="IPR016039">
    <property type="entry name" value="Thiolase-like"/>
</dbReference>
<dbReference type="InterPro" id="IPR014031">
    <property type="entry name" value="Ketoacyl_synth_C"/>
</dbReference>
<dbReference type="PROSITE" id="PS50075">
    <property type="entry name" value="CARRIER"/>
    <property type="match status" value="1"/>
</dbReference>
<dbReference type="InterPro" id="IPR016035">
    <property type="entry name" value="Acyl_Trfase/lysoPLipase"/>
</dbReference>
<dbReference type="InterPro" id="IPR020806">
    <property type="entry name" value="PKS_PP-bd"/>
</dbReference>
<gene>
    <name evidence="11" type="ORF">DQP58_20965</name>
</gene>
<evidence type="ECO:0000256" key="8">
    <source>
        <dbReference type="SAM" id="MobiDB-lite"/>
    </source>
</evidence>
<dbReference type="FunFam" id="3.40.366.10:FF:000002">
    <property type="entry name" value="Probable polyketide synthase 2"/>
    <property type="match status" value="1"/>
</dbReference>
<dbReference type="Gene3D" id="1.10.1200.10">
    <property type="entry name" value="ACP-like"/>
    <property type="match status" value="1"/>
</dbReference>
<keyword evidence="3" id="KW-0597">Phosphoprotein</keyword>
<dbReference type="RefSeq" id="WP_112710130.1">
    <property type="nucleotide sequence ID" value="NZ_QMEU01000091.1"/>
</dbReference>
<evidence type="ECO:0000313" key="12">
    <source>
        <dbReference type="Proteomes" id="UP000250347"/>
    </source>
</evidence>
<dbReference type="Proteomes" id="UP000250347">
    <property type="component" value="Unassembled WGS sequence"/>
</dbReference>
<dbReference type="InterPro" id="IPR036736">
    <property type="entry name" value="ACP-like_sf"/>
</dbReference>
<dbReference type="InterPro" id="IPR050091">
    <property type="entry name" value="PKS_NRPS_Biosynth_Enz"/>
</dbReference>
<evidence type="ECO:0000256" key="1">
    <source>
        <dbReference type="ARBA" id="ARBA00005189"/>
    </source>
</evidence>
<dbReference type="SMART" id="SM00823">
    <property type="entry name" value="PKS_PP"/>
    <property type="match status" value="1"/>
</dbReference>
<keyword evidence="4" id="KW-0808">Transferase</keyword>
<dbReference type="GO" id="GO:0006633">
    <property type="term" value="P:fatty acid biosynthetic process"/>
    <property type="evidence" value="ECO:0007669"/>
    <property type="project" value="TreeGrafter"/>
</dbReference>
<reference evidence="11 12" key="1">
    <citation type="submission" date="2018-06" db="EMBL/GenBank/DDBJ databases">
        <title>NTM in soil in Japan.</title>
        <authorList>
            <person name="Ohya K."/>
        </authorList>
    </citation>
    <scope>NUCLEOTIDE SEQUENCE [LARGE SCALE GENOMIC DNA]</scope>
    <source>
        <strain evidence="11 12">GF76</strain>
    </source>
</reference>
<proteinExistence type="predicted"/>
<dbReference type="InterPro" id="IPR032821">
    <property type="entry name" value="PKS_assoc"/>
</dbReference>
<dbReference type="InterPro" id="IPR001227">
    <property type="entry name" value="Ac_transferase_dom_sf"/>
</dbReference>
<feature type="region of interest" description="Disordered" evidence="8">
    <location>
        <begin position="993"/>
        <end position="1029"/>
    </location>
</feature>
<keyword evidence="5" id="KW-0276">Fatty acid metabolism</keyword>
<evidence type="ECO:0000259" key="9">
    <source>
        <dbReference type="PROSITE" id="PS50075"/>
    </source>
</evidence>
<feature type="domain" description="Ketosynthase family 3 (KS3)" evidence="10">
    <location>
        <begin position="3"/>
        <end position="396"/>
    </location>
</feature>
<keyword evidence="2" id="KW-0596">Phosphopantetheine</keyword>
<dbReference type="InterPro" id="IPR020841">
    <property type="entry name" value="PKS_Beta-ketoAc_synthase_dom"/>
</dbReference>
<sequence>MPPTDVAIIGLACRFPGAPDPSAFWRLIRDGREATQLGGDAGEFDADFFNLSPREAAAMDPRQRLALELTWELLEDAFVVPEKLRGQEVSVFFGAMTDDYAALTLRDLADNLDHHTFTGISRAMIANRVSYAFGLRGPSMTVDSGQSSSLVAVHLGCDSVRTGRSTLAVAGGVHLNLSDEIAMLEREFGAVSVSGHTYAFDRRADGYVRGEGGGLVLLKPLAAALDDGDRIHAVIRGGAVGNAGHSATAQTVPSARSEADVIRRALADAGLGVGDIDYVEAHGTGTKVGDAIEARALGEVFARRAHDPVRVGSVKTNIGHAGSAAGIAGLLKAVLAVEHAAIPPSLNYADLEAGLNHLGLQVNTALAPWPAGDRPRRAGVSSFGMGGTNAHLIVEQPPAQRDTAPSQLRAATDGVVPWVLSARSEGALANQARRLSALVADRADVSPLDVAWSLVSTRTLFEHRAVVVGGDAAALTSGLAAVAAGEPRPNVAVGRAGSSGATVFVFPGQGSQWLGMGRQLYDRFEAFACAFDEAAAAVDAHVRLPPREVMWGDDPELLRSTEFAQPALFVLGLALVALWESFGVTPDVVMGHSVGEIAAACVAGVLSLADASRMVAARGRLMAQLPAGGVMVAVEAGEAEVAGLLTDGVSLAAVNGPNAVVLSGAQAPVEALADRLARMGRRVHRLAVSHAFHSSLMQPMVAQFSAAVADIEARQPRIGLVSNLTGRLAGAGYGSPGYWAAHIGQPVRFFEGVRAAEAAGAGTFVELGPGAALTAAVDQSLSTPQAVSVPTMTKDHPETESLLFTAARLFTRGLDPNWAAVFTGQTARRIELPTYGFARQRFWLGSGGAGAAPPATAAQAPDLAQRLHGLAPDDQHRVLVELVCEHAAAVSGHPGGDAIDHDRAFGDLGFDSMIGVELRNRLTSHTGLALSRTLIFDYPTPAALADHLRRQLLHDEAGESDDERIWSTLRKIPVRELRRTGMLEKLLLLAGTPETPSADAHPDADDIDSLSPDELIAMALSSADEEDTE</sequence>
<dbReference type="Gene3D" id="3.30.70.3290">
    <property type="match status" value="1"/>
</dbReference>
<dbReference type="GO" id="GO:0004312">
    <property type="term" value="F:fatty acid synthase activity"/>
    <property type="evidence" value="ECO:0007669"/>
    <property type="project" value="TreeGrafter"/>
</dbReference>
<dbReference type="SMART" id="SM01294">
    <property type="entry name" value="PKS_PP_betabranch"/>
    <property type="match status" value="1"/>
</dbReference>
<evidence type="ECO:0000256" key="6">
    <source>
        <dbReference type="ARBA" id="ARBA00023098"/>
    </source>
</evidence>